<evidence type="ECO:0000259" key="7">
    <source>
        <dbReference type="Pfam" id="PF16213"/>
    </source>
</evidence>
<dbReference type="PANTHER" id="PTHR10663:SF333">
    <property type="entry name" value="PROTEIN MON2 HOMOLOG"/>
    <property type="match status" value="1"/>
</dbReference>
<dbReference type="GO" id="GO:0005794">
    <property type="term" value="C:Golgi apparatus"/>
    <property type="evidence" value="ECO:0007669"/>
    <property type="project" value="UniProtKB-ARBA"/>
</dbReference>
<dbReference type="OrthoDB" id="294853at2759"/>
<dbReference type="Pfam" id="PF12783">
    <property type="entry name" value="Sec7-like_HUS"/>
    <property type="match status" value="1"/>
</dbReference>
<dbReference type="InterPro" id="IPR016024">
    <property type="entry name" value="ARM-type_fold"/>
</dbReference>
<evidence type="ECO:0000256" key="1">
    <source>
        <dbReference type="ARBA" id="ARBA00008144"/>
    </source>
</evidence>
<keyword evidence="2" id="KW-0813">Transport</keyword>
<protein>
    <recommendedName>
        <fullName evidence="10">Protein MON2 homolog</fullName>
    </recommendedName>
</protein>
<dbReference type="GO" id="GO:0015031">
    <property type="term" value="P:protein transport"/>
    <property type="evidence" value="ECO:0007669"/>
    <property type="project" value="UniProtKB-KW"/>
</dbReference>
<dbReference type="InterPro" id="IPR032691">
    <property type="entry name" value="Mon2/Sec7/BIG1-like_HUS"/>
</dbReference>
<dbReference type="SUPFAM" id="SSF48371">
    <property type="entry name" value="ARM repeat"/>
    <property type="match status" value="1"/>
</dbReference>
<dbReference type="PANTHER" id="PTHR10663">
    <property type="entry name" value="GUANYL-NUCLEOTIDE EXCHANGE FACTOR"/>
    <property type="match status" value="1"/>
</dbReference>
<evidence type="ECO:0000259" key="5">
    <source>
        <dbReference type="Pfam" id="PF12783"/>
    </source>
</evidence>
<gene>
    <name evidence="8" type="ORF">AMATHDRAFT_151886</name>
</gene>
<feature type="domain" description="Mon2/Sec7/BIG1-like HUS" evidence="5">
    <location>
        <begin position="214"/>
        <end position="379"/>
    </location>
</feature>
<feature type="region of interest" description="Disordered" evidence="4">
    <location>
        <begin position="181"/>
        <end position="206"/>
    </location>
</feature>
<dbReference type="Pfam" id="PF16206">
    <property type="entry name" value="Mon2_C"/>
    <property type="match status" value="2"/>
</dbReference>
<accession>A0A2A9NA80</accession>
<feature type="compositionally biased region" description="Low complexity" evidence="4">
    <location>
        <begin position="1299"/>
        <end position="1310"/>
    </location>
</feature>
<dbReference type="Pfam" id="PF16213">
    <property type="entry name" value="DCB"/>
    <property type="match status" value="1"/>
</dbReference>
<feature type="domain" description="Mon2/Sec7/BIG1-like dimerisation and cyclophilin-binding" evidence="7">
    <location>
        <begin position="4"/>
        <end position="177"/>
    </location>
</feature>
<evidence type="ECO:0000256" key="3">
    <source>
        <dbReference type="ARBA" id="ARBA00022927"/>
    </source>
</evidence>
<name>A0A2A9NA80_9AGAR</name>
<dbReference type="InterPro" id="IPR032629">
    <property type="entry name" value="DCB_dom"/>
</dbReference>
<keyword evidence="3" id="KW-0653">Protein transport</keyword>
<evidence type="ECO:0000256" key="4">
    <source>
        <dbReference type="SAM" id="MobiDB-lite"/>
    </source>
</evidence>
<evidence type="ECO:0000256" key="2">
    <source>
        <dbReference type="ARBA" id="ARBA00022448"/>
    </source>
</evidence>
<organism evidence="8 9">
    <name type="scientific">Amanita thiersii Skay4041</name>
    <dbReference type="NCBI Taxonomy" id="703135"/>
    <lineage>
        <taxon>Eukaryota</taxon>
        <taxon>Fungi</taxon>
        <taxon>Dikarya</taxon>
        <taxon>Basidiomycota</taxon>
        <taxon>Agaricomycotina</taxon>
        <taxon>Agaricomycetes</taxon>
        <taxon>Agaricomycetidae</taxon>
        <taxon>Agaricales</taxon>
        <taxon>Pluteineae</taxon>
        <taxon>Amanitaceae</taxon>
        <taxon>Amanita</taxon>
    </lineage>
</organism>
<evidence type="ECO:0000313" key="8">
    <source>
        <dbReference type="EMBL" id="PFH47539.1"/>
    </source>
</evidence>
<feature type="compositionally biased region" description="Low complexity" evidence="4">
    <location>
        <begin position="976"/>
        <end position="991"/>
    </location>
</feature>
<dbReference type="STRING" id="703135.A0A2A9NA80"/>
<feature type="domain" description="Mon2 C-terminal" evidence="6">
    <location>
        <begin position="1087"/>
        <end position="1252"/>
    </location>
</feature>
<keyword evidence="9" id="KW-1185">Reference proteome</keyword>
<dbReference type="Proteomes" id="UP000242287">
    <property type="component" value="Unassembled WGS sequence"/>
</dbReference>
<dbReference type="EMBL" id="KZ302106">
    <property type="protein sequence ID" value="PFH47539.1"/>
    <property type="molecule type" value="Genomic_DNA"/>
</dbReference>
<proteinExistence type="inferred from homology"/>
<dbReference type="InterPro" id="IPR032817">
    <property type="entry name" value="Mon2_C"/>
</dbReference>
<feature type="domain" description="Mon2 C-terminal" evidence="6">
    <location>
        <begin position="1427"/>
        <end position="1709"/>
    </location>
</feature>
<evidence type="ECO:0000259" key="6">
    <source>
        <dbReference type="Pfam" id="PF16206"/>
    </source>
</evidence>
<evidence type="ECO:0008006" key="10">
    <source>
        <dbReference type="Google" id="ProtNLM"/>
    </source>
</evidence>
<comment type="similarity">
    <text evidence="1">Belongs to the MON2 family.</text>
</comment>
<evidence type="ECO:0000313" key="9">
    <source>
        <dbReference type="Proteomes" id="UP000242287"/>
    </source>
</evidence>
<reference evidence="8 9" key="1">
    <citation type="submission" date="2014-02" db="EMBL/GenBank/DDBJ databases">
        <title>Transposable element dynamics among asymbiotic and ectomycorrhizal Amanita fungi.</title>
        <authorList>
            <consortium name="DOE Joint Genome Institute"/>
            <person name="Hess J."/>
            <person name="Skrede I."/>
            <person name="Wolfe B."/>
            <person name="LaButti K."/>
            <person name="Ohm R.A."/>
            <person name="Grigoriev I.V."/>
            <person name="Pringle A."/>
        </authorList>
    </citation>
    <scope>NUCLEOTIDE SEQUENCE [LARGE SCALE GENOMIC DNA]</scope>
    <source>
        <strain evidence="8 9">SKay4041</strain>
    </source>
</reference>
<feature type="region of interest" description="Disordered" evidence="4">
    <location>
        <begin position="1288"/>
        <end position="1311"/>
    </location>
</feature>
<sequence length="1835" mass="199808">MSSLAFLVTELQSLASETKRKHPEIREAAEKSLAILRSSPEQATSALSVDGPHSDDLLRPVFMGCATKNAKVVAISLGSLQRLIALKAVPQTDAVVERIVNTMSDAMSQGVDIQLRILQTLVSLITNFVGIHGALLGDALLLCFKLQESKIVVVSSTAAATLRQLVMYIVDKMVLEDKRMESADSDSRAPSQPSPELTPVELPDGTTKLLGPSSRDTFSVFEDLCLLANSEKSRFLKLESLHKTFALELVESVLTNYYELFRKRPEMILLLRHHLCPLLLKALSERSVFPLTLRCMRVVFLLLKQFSFELKTEAEVFLMLLIRLIAEDADGGDHVASHPIRPHWMRVIAMEIMRGLSVDAELMRKVWDRYDAQENGSKVFSTLVTALKRLVTEKPSVLGVSSQMGGVGVSADGAGSAGAGYGLDVSSVAGRVATAASATVSGVVGMMGSSAGLSVQGSAMKLQCIDQLDKADSPVIPDSYIYLLAVQCIDSLCEGFATFTGPLYTSIVVQRPRTPGDAVVRAPPALDLSTLPQEDNTTKQLYIVRNIIESCWPALLAALSFIIGTNLSDELFVDVLGSHQAITNVAGMLGLATPRDAFFTSLAKLAVPSRVVSSLDSYIEPQTPRSSATLTENLGLTAPSLPPGLSERNLACLKIFVSSALFLAGSLGDSWYQILEALQNADYVLTFKGLYASGSKRNLFSPTGAPIPASRSGSVSGSVAAQAANASNVQSQQAPKPPFLSDLDSETIQLAIQRLFDASKNLEDVAFKDFINALCKLSFEMVSMQSEFGQILSDGESVEDVGSAGGGGMVGMTLAAHRRRMSGIYVPRTLRSGDFGLGKLGRVALLNIHRLIYRSPDIAWYTTTTHLLSVIRLPSAPQAIRVQAAHVLDEILLIVPRNLTTTGELQAQVQRRVLDVLAQQVVPETSISATSSSTSMELRRMGLETLHQILQSSGHTLVVGWETVFHMLESVCRPAPPARSASSDSVSVLGSPPSPTSRLKPSLPGVGIPGTSAEKGYTALVKIASQSLTLVVDSVSSLPPEHLRLCISTLGQFGRQADTNIALTAAASLMWSVSDAIQAKRKDVEQEPQYSELWMLLLLEELGLCTDVRPEVRDGAIQTLFRTMQLYGSTLSGETWDLCVWKVTFPLLDALTAEIRVRAVASPAPPSQGDLPAPSPSVPVERAWDESKILALQSIGAIFHDFMVANLMVLESFPRAWDVFVNHVQESVLLDDRVISAPALRCLEKAIKASCGVGGEWTERMENMLSRVWEMVDTVGMAVLSLAEGGRTPFSSTGRRRVSSSSSEETQRPSYHPFTQESLVAFVDVIHCTRVVSRAVVGEEWGLEKLTRLMAILKGVLTYPNSPDYRPDVDALSPVQSVVLDAIANIDLSNTGVSSLVIRDIAEYTTLPFLAAFEVQGQNSKAAPGRITYIALCKKTMPLLVELYSKFKGNPDIYVDGTLEALLSAYLIPVKMKYDCPPASKYGSDLPLWKTATTCFLKVVKECPMRMRELGQVIPDERVEGIWKQILDVFKGGILADSSYIETLTLEEQMTEENFDLALIGALEIDVVPHIGDIRVPDHLVCQLGSILHQGSILLTTPTTDTSGTQHKASRSIEKTKIDKAYEVGTTELGLLVPRERFSYWCFDLLFLICSNMTQDYESSRRRLAALNLPSLLNRCRKPLVEYVADESLRGNIPFPRVREEELLYTLRKLLELRLWPGSLWAALSDSPTRYSVDQPSSSDSNGDIPITPSQLVADAVKRSCVAHLFHMYPVLCEIASKPRKVPAMPVIALERSDGSRDGVDGGGAGRQQVVLELDARMLARACLREIGKEMGLEY</sequence>
<feature type="region of interest" description="Disordered" evidence="4">
    <location>
        <begin position="976"/>
        <end position="1006"/>
    </location>
</feature>